<comment type="caution">
    <text evidence="2">The sequence shown here is derived from an EMBL/GenBank/DDBJ whole genome shotgun (WGS) entry which is preliminary data.</text>
</comment>
<dbReference type="Proteomes" id="UP000812672">
    <property type="component" value="Unassembled WGS sequence"/>
</dbReference>
<evidence type="ECO:0000313" key="3">
    <source>
        <dbReference type="Proteomes" id="UP000812672"/>
    </source>
</evidence>
<protein>
    <submittedName>
        <fullName evidence="2">YbgA family protein</fullName>
    </submittedName>
</protein>
<sequence length="169" mass="19997">MRQENIITDEKLVLQAAQAIWAMNKYLVLACNQQDYQKVRTYLKANDRDLTAAYRILRNIETTYGQVPTEELPQLSNALYHMAGYFKKLVSSEERQKMSNSIQTNFSQALTLLEENTQKYQVHYLLHSRFWPQDREKPFNLVPVALKHHNVTYEANELLWYGDYLTFNN</sequence>
<dbReference type="InterPro" id="IPR013560">
    <property type="entry name" value="DUF1722"/>
</dbReference>
<dbReference type="EMBL" id="JAHLZF010000003">
    <property type="protein sequence ID" value="MBU6079986.1"/>
    <property type="molecule type" value="Genomic_DNA"/>
</dbReference>
<keyword evidence="3" id="KW-1185">Reference proteome</keyword>
<proteinExistence type="predicted"/>
<dbReference type="Pfam" id="PF08349">
    <property type="entry name" value="DUF1722"/>
    <property type="match status" value="1"/>
</dbReference>
<name>A0ABS6GLN0_9BACI</name>
<gene>
    <name evidence="2" type="ORF">KQ486_03045</name>
</gene>
<dbReference type="RefSeq" id="WP_144162826.1">
    <property type="nucleotide sequence ID" value="NZ_CAUPKR010000002.1"/>
</dbReference>
<accession>A0ABS6GLN0</accession>
<evidence type="ECO:0000313" key="2">
    <source>
        <dbReference type="EMBL" id="MBU6079986.1"/>
    </source>
</evidence>
<reference evidence="2 3" key="1">
    <citation type="journal article" date="2011" name="Int. J. Syst. Evol. Microbiol.">
        <title>Allobacillus halotolerans gen. nov., sp. nov. isolated from shrimp paste.</title>
        <authorList>
            <person name="Sheu S.Y."/>
            <person name="Arun A.B."/>
            <person name="Jiang S.R."/>
            <person name="Young C.C."/>
            <person name="Chen W.M."/>
        </authorList>
    </citation>
    <scope>NUCLEOTIDE SEQUENCE [LARGE SCALE GENOMIC DNA]</scope>
    <source>
        <strain evidence="2 3">LMG 24826</strain>
    </source>
</reference>
<feature type="domain" description="DUF1722" evidence="1">
    <location>
        <begin position="25"/>
        <end position="131"/>
    </location>
</feature>
<organism evidence="2 3">
    <name type="scientific">Allobacillus halotolerans</name>
    <dbReference type="NCBI Taxonomy" id="570278"/>
    <lineage>
        <taxon>Bacteria</taxon>
        <taxon>Bacillati</taxon>
        <taxon>Bacillota</taxon>
        <taxon>Bacilli</taxon>
        <taxon>Bacillales</taxon>
        <taxon>Bacillaceae</taxon>
        <taxon>Allobacillus</taxon>
    </lineage>
</organism>
<evidence type="ECO:0000259" key="1">
    <source>
        <dbReference type="Pfam" id="PF08349"/>
    </source>
</evidence>